<dbReference type="SUPFAM" id="SSF56601">
    <property type="entry name" value="beta-lactamase/transpeptidase-like"/>
    <property type="match status" value="1"/>
</dbReference>
<keyword evidence="3" id="KW-1185">Reference proteome</keyword>
<accession>A0ABU3WQH5</accession>
<keyword evidence="1" id="KW-0732">Signal</keyword>
<dbReference type="InterPro" id="IPR012338">
    <property type="entry name" value="Beta-lactam/transpept-like"/>
</dbReference>
<name>A0ABU3WQH5_9NOCA</name>
<organism evidence="2 3">
    <name type="scientific">Rhodococcus zopfii</name>
    <dbReference type="NCBI Taxonomy" id="43772"/>
    <lineage>
        <taxon>Bacteria</taxon>
        <taxon>Bacillati</taxon>
        <taxon>Actinomycetota</taxon>
        <taxon>Actinomycetes</taxon>
        <taxon>Mycobacteriales</taxon>
        <taxon>Nocardiaceae</taxon>
        <taxon>Rhodococcus</taxon>
    </lineage>
</organism>
<dbReference type="Gene3D" id="3.40.710.10">
    <property type="entry name" value="DD-peptidase/beta-lactamase superfamily"/>
    <property type="match status" value="1"/>
</dbReference>
<feature type="signal peptide" evidence="1">
    <location>
        <begin position="1"/>
        <end position="24"/>
    </location>
</feature>
<protein>
    <recommendedName>
        <fullName evidence="4">Lipoprotein</fullName>
    </recommendedName>
</protein>
<dbReference type="Proteomes" id="UP001275440">
    <property type="component" value="Unassembled WGS sequence"/>
</dbReference>
<feature type="chain" id="PRO_5047298067" description="Lipoprotein" evidence="1">
    <location>
        <begin position="25"/>
        <end position="259"/>
    </location>
</feature>
<evidence type="ECO:0008006" key="4">
    <source>
        <dbReference type="Google" id="ProtNLM"/>
    </source>
</evidence>
<evidence type="ECO:0000313" key="2">
    <source>
        <dbReference type="EMBL" id="MDV2476250.1"/>
    </source>
</evidence>
<proteinExistence type="predicted"/>
<dbReference type="EMBL" id="WBMO01000001">
    <property type="protein sequence ID" value="MDV2476250.1"/>
    <property type="molecule type" value="Genomic_DNA"/>
</dbReference>
<reference evidence="2 3" key="1">
    <citation type="submission" date="2019-10" db="EMBL/GenBank/DDBJ databases">
        <title>Draft Genome Assembly of Rhodococcus zopfii DSM44189.</title>
        <authorList>
            <person name="Sutton J.M."/>
            <person name="Akob D.M."/>
            <person name="Bushman T.J."/>
        </authorList>
    </citation>
    <scope>NUCLEOTIDE SEQUENCE [LARGE SCALE GENOMIC DNA]</scope>
    <source>
        <strain evidence="2 3">DSM 44189</strain>
    </source>
</reference>
<comment type="caution">
    <text evidence="2">The sequence shown here is derived from an EMBL/GenBank/DDBJ whole genome shotgun (WGS) entry which is preliminary data.</text>
</comment>
<gene>
    <name evidence="2" type="ORF">F8M49_14480</name>
</gene>
<evidence type="ECO:0000313" key="3">
    <source>
        <dbReference type="Proteomes" id="UP001275440"/>
    </source>
</evidence>
<sequence>MTAKIFAAAAALMAIVLGPPSAWAAPTPIPAPDGTVSAPARTQISFASLSGVRTGTANEHQSRTAMSIVKLYLAEHVVRLGDPADRDAAVEMIRSSDDGIAERLHAKYPGAIGTTIAEFGLIDTRTSGYWGSATTSTYDMVTYLDTKIRTDPGSPVLAAMASAHERAADGTAQDFGTARLPGVIGTKLGWTDDHGSAHASASFGTDFVVAASTYGSAEQLSSDVTAAFTDGRAAPPPVEPLCIPTVPPLCVPGTGTTIP</sequence>
<evidence type="ECO:0000256" key="1">
    <source>
        <dbReference type="SAM" id="SignalP"/>
    </source>
</evidence>